<dbReference type="Proteomes" id="UP000504633">
    <property type="component" value="Unplaced"/>
</dbReference>
<dbReference type="Gene3D" id="3.40.525.10">
    <property type="entry name" value="CRAL-TRIO lipid binding domain"/>
    <property type="match status" value="1"/>
</dbReference>
<dbReference type="PANTHER" id="PTHR10174:SF224">
    <property type="entry name" value="RETINOL-BINDING PROTEIN PINTA"/>
    <property type="match status" value="1"/>
</dbReference>
<dbReference type="InterPro" id="IPR036273">
    <property type="entry name" value="CRAL/TRIO_N_dom_sf"/>
</dbReference>
<proteinExistence type="predicted"/>
<evidence type="ECO:0000313" key="2">
    <source>
        <dbReference type="Proteomes" id="UP000504633"/>
    </source>
</evidence>
<dbReference type="Gene3D" id="1.20.5.1200">
    <property type="entry name" value="Alpha-tocopherol transfer"/>
    <property type="match status" value="1"/>
</dbReference>
<dbReference type="CTD" id="42635"/>
<dbReference type="SMART" id="SM00516">
    <property type="entry name" value="SEC14"/>
    <property type="match status" value="1"/>
</dbReference>
<dbReference type="GO" id="GO:0016020">
    <property type="term" value="C:membrane"/>
    <property type="evidence" value="ECO:0007669"/>
    <property type="project" value="TreeGrafter"/>
</dbReference>
<protein>
    <submittedName>
        <fullName evidence="3">Retinol-binding protein pinta</fullName>
    </submittedName>
</protein>
<dbReference type="GO" id="GO:1902936">
    <property type="term" value="F:phosphatidylinositol bisphosphate binding"/>
    <property type="evidence" value="ECO:0007669"/>
    <property type="project" value="TreeGrafter"/>
</dbReference>
<dbReference type="OMA" id="CARGIVA"/>
<evidence type="ECO:0000313" key="3">
    <source>
        <dbReference type="RefSeq" id="XP_023176947.2"/>
    </source>
</evidence>
<name>A0A6J1M9F4_DROHY</name>
<dbReference type="AlphaFoldDB" id="A0A6J1M9F4"/>
<sequence>MGSHDNNIDADLPDFDVLLGNEEDSVLEKEQLQVQELREWLDANPYINGCKAYDNLHFFLRTCKFDVERAKKKLKTFYQMRAERTEWFDNCDPMLPEIQELLALGVFLPVDGVDEHQRKVVIIRTAAHDPKRHTQNNVFKTSKMILDLLVRFEPDSCARGIVAIMDMQGVQLGHALQLNPKLIKRSVESWTAYPCQPKLLEFTNAPRHVNLFLNTFRVFMTTKIRSRVVVRREGTMVKCKQLPIDLGGQGPSYKELAIKWKQLLEQNADFYVEQGKYKSLVKR</sequence>
<keyword evidence="2" id="KW-1185">Reference proteome</keyword>
<dbReference type="SUPFAM" id="SSF46938">
    <property type="entry name" value="CRAL/TRIO N-terminal domain"/>
    <property type="match status" value="1"/>
</dbReference>
<reference evidence="3" key="1">
    <citation type="submission" date="2025-08" db="UniProtKB">
        <authorList>
            <consortium name="RefSeq"/>
        </authorList>
    </citation>
    <scope>IDENTIFICATION</scope>
    <source>
        <strain evidence="3">15085-1641.00</strain>
        <tissue evidence="3">Whole body</tissue>
    </source>
</reference>
<feature type="domain" description="CRAL-TRIO" evidence="1">
    <location>
        <begin position="95"/>
        <end position="254"/>
    </location>
</feature>
<dbReference type="InterPro" id="IPR036865">
    <property type="entry name" value="CRAL-TRIO_dom_sf"/>
</dbReference>
<gene>
    <name evidence="3" type="primary">LOC111603546</name>
</gene>
<evidence type="ECO:0000259" key="1">
    <source>
        <dbReference type="PROSITE" id="PS50191"/>
    </source>
</evidence>
<organism evidence="2 3">
    <name type="scientific">Drosophila hydei</name>
    <name type="common">Fruit fly</name>
    <dbReference type="NCBI Taxonomy" id="7224"/>
    <lineage>
        <taxon>Eukaryota</taxon>
        <taxon>Metazoa</taxon>
        <taxon>Ecdysozoa</taxon>
        <taxon>Arthropoda</taxon>
        <taxon>Hexapoda</taxon>
        <taxon>Insecta</taxon>
        <taxon>Pterygota</taxon>
        <taxon>Neoptera</taxon>
        <taxon>Endopterygota</taxon>
        <taxon>Diptera</taxon>
        <taxon>Brachycera</taxon>
        <taxon>Muscomorpha</taxon>
        <taxon>Ephydroidea</taxon>
        <taxon>Drosophilidae</taxon>
        <taxon>Drosophila</taxon>
    </lineage>
</organism>
<dbReference type="RefSeq" id="XP_023176947.2">
    <property type="nucleotide sequence ID" value="XM_023321179.2"/>
</dbReference>
<dbReference type="Gene3D" id="1.10.8.20">
    <property type="entry name" value="N-terminal domain of phosphatidylinositol transfer protein sec14p"/>
    <property type="match status" value="1"/>
</dbReference>
<dbReference type="PANTHER" id="PTHR10174">
    <property type="entry name" value="ALPHA-TOCOPHEROL TRANSFER PROTEIN-RELATED"/>
    <property type="match status" value="1"/>
</dbReference>
<dbReference type="CDD" id="cd00170">
    <property type="entry name" value="SEC14"/>
    <property type="match status" value="1"/>
</dbReference>
<dbReference type="InterPro" id="IPR001251">
    <property type="entry name" value="CRAL-TRIO_dom"/>
</dbReference>
<dbReference type="PROSITE" id="PS50191">
    <property type="entry name" value="CRAL_TRIO"/>
    <property type="match status" value="1"/>
</dbReference>
<accession>A0A6J1M9F4</accession>
<dbReference type="GeneID" id="111603546"/>
<dbReference type="KEGG" id="dhe:111603546"/>
<dbReference type="Pfam" id="PF00650">
    <property type="entry name" value="CRAL_TRIO"/>
    <property type="match status" value="1"/>
</dbReference>
<dbReference type="SUPFAM" id="SSF52087">
    <property type="entry name" value="CRAL/TRIO domain"/>
    <property type="match status" value="1"/>
</dbReference>
<dbReference type="OrthoDB" id="6682367at2759"/>